<evidence type="ECO:0000256" key="1">
    <source>
        <dbReference type="SAM" id="MobiDB-lite"/>
    </source>
</evidence>
<comment type="caution">
    <text evidence="2">The sequence shown here is derived from an EMBL/GenBank/DDBJ whole genome shotgun (WGS) entry which is preliminary data.</text>
</comment>
<feature type="compositionally biased region" description="Pro residues" evidence="1">
    <location>
        <begin position="205"/>
        <end position="232"/>
    </location>
</feature>
<accession>A0AAW0QMN9</accession>
<feature type="region of interest" description="Disordered" evidence="1">
    <location>
        <begin position="1"/>
        <end position="144"/>
    </location>
</feature>
<feature type="compositionally biased region" description="Basic and acidic residues" evidence="1">
    <location>
        <begin position="1"/>
        <end position="14"/>
    </location>
</feature>
<feature type="region of interest" description="Disordered" evidence="1">
    <location>
        <begin position="171"/>
        <end position="235"/>
    </location>
</feature>
<dbReference type="AlphaFoldDB" id="A0AAW0QMN9"/>
<evidence type="ECO:0000313" key="3">
    <source>
        <dbReference type="Proteomes" id="UP001392437"/>
    </source>
</evidence>
<proteinExistence type="predicted"/>
<protein>
    <submittedName>
        <fullName evidence="2">Uncharacterized protein</fullName>
    </submittedName>
</protein>
<organism evidence="2 3">
    <name type="scientific">Apiospora kogelbergensis</name>
    <dbReference type="NCBI Taxonomy" id="1337665"/>
    <lineage>
        <taxon>Eukaryota</taxon>
        <taxon>Fungi</taxon>
        <taxon>Dikarya</taxon>
        <taxon>Ascomycota</taxon>
        <taxon>Pezizomycotina</taxon>
        <taxon>Sordariomycetes</taxon>
        <taxon>Xylariomycetidae</taxon>
        <taxon>Amphisphaeriales</taxon>
        <taxon>Apiosporaceae</taxon>
        <taxon>Apiospora</taxon>
    </lineage>
</organism>
<feature type="compositionally biased region" description="Low complexity" evidence="1">
    <location>
        <begin position="102"/>
        <end position="113"/>
    </location>
</feature>
<evidence type="ECO:0000313" key="2">
    <source>
        <dbReference type="EMBL" id="KAK8109852.1"/>
    </source>
</evidence>
<feature type="compositionally biased region" description="Low complexity" evidence="1">
    <location>
        <begin position="171"/>
        <end position="181"/>
    </location>
</feature>
<name>A0AAW0QMN9_9PEZI</name>
<keyword evidence="3" id="KW-1185">Reference proteome</keyword>
<gene>
    <name evidence="2" type="ORF">PG999_007989</name>
</gene>
<feature type="compositionally biased region" description="Polar residues" evidence="1">
    <location>
        <begin position="120"/>
        <end position="136"/>
    </location>
</feature>
<sequence>MAEENPYKDPDDHPPTNFRMHPSNPFFNSEACRRGGFSTTPTSPDNTEEPTIPSTNPFRRARDTPTPTSHAEEDHSSLDLPVSARLGPDLDSDPEVPHPVDTSTASAEESQSTPPMPESPQGSTADQHAWSSTASVRVSRPAVENIPAAIRAQHSGRRGLNLHVHWGDEGAAGAETASSASPDPQPTHDIEQPAGTTTITIPDQPDQPPAQPPADSPNQPPPTPAAPTPGANPPNMFIFQQPNVAYQAPMPIIMTNPTYVMPQQTPPYWGPWLYPKHCPSPFWAGNAHHLNNRPIFLNPTAPIYPVGPQNTYYVFH</sequence>
<dbReference type="EMBL" id="JAQQWP010000007">
    <property type="protein sequence ID" value="KAK8109852.1"/>
    <property type="molecule type" value="Genomic_DNA"/>
</dbReference>
<reference evidence="2 3" key="1">
    <citation type="submission" date="2023-01" db="EMBL/GenBank/DDBJ databases">
        <title>Analysis of 21 Apiospora genomes using comparative genomics revels a genus with tremendous synthesis potential of carbohydrate active enzymes and secondary metabolites.</title>
        <authorList>
            <person name="Sorensen T."/>
        </authorList>
    </citation>
    <scope>NUCLEOTIDE SEQUENCE [LARGE SCALE GENOMIC DNA]</scope>
    <source>
        <strain evidence="2 3">CBS 117206</strain>
    </source>
</reference>
<dbReference type="Proteomes" id="UP001392437">
    <property type="component" value="Unassembled WGS sequence"/>
</dbReference>